<accession>A0A8C6J5V9</accession>
<dbReference type="SUPFAM" id="SSF48726">
    <property type="entry name" value="Immunoglobulin"/>
    <property type="match status" value="1"/>
</dbReference>
<sequence length="107" mass="11847">MQSKLLCRYFSVCVAGLVGGNRQKQSLTDVSATAGQRVVLPCQSTIEDSDSSVNFFWYRQLPGEALKFLIKYLKIQGMTSSAMASSLWWSTKIKHTMQGILLCAAYG</sequence>
<keyword evidence="2" id="KW-1185">Reference proteome</keyword>
<organism evidence="1 2">
    <name type="scientific">Melopsittacus undulatus</name>
    <name type="common">Budgerigar</name>
    <name type="synonym">Psittacus undulatus</name>
    <dbReference type="NCBI Taxonomy" id="13146"/>
    <lineage>
        <taxon>Eukaryota</taxon>
        <taxon>Metazoa</taxon>
        <taxon>Chordata</taxon>
        <taxon>Craniata</taxon>
        <taxon>Vertebrata</taxon>
        <taxon>Euteleostomi</taxon>
        <taxon>Archelosauria</taxon>
        <taxon>Archosauria</taxon>
        <taxon>Dinosauria</taxon>
        <taxon>Saurischia</taxon>
        <taxon>Theropoda</taxon>
        <taxon>Coelurosauria</taxon>
        <taxon>Aves</taxon>
        <taxon>Neognathae</taxon>
        <taxon>Neoaves</taxon>
        <taxon>Telluraves</taxon>
        <taxon>Australaves</taxon>
        <taxon>Psittaciformes</taxon>
        <taxon>Psittaculidae</taxon>
        <taxon>Melopsittacus</taxon>
    </lineage>
</organism>
<dbReference type="AlphaFoldDB" id="A0A8C6J5V9"/>
<accession>A0A8V5GIR0</accession>
<reference evidence="1" key="3">
    <citation type="submission" date="2025-09" db="UniProtKB">
        <authorList>
            <consortium name="Ensembl"/>
        </authorList>
    </citation>
    <scope>IDENTIFICATION</scope>
</reference>
<dbReference type="InterPro" id="IPR036179">
    <property type="entry name" value="Ig-like_dom_sf"/>
</dbReference>
<proteinExistence type="predicted"/>
<dbReference type="Gene3D" id="2.60.40.10">
    <property type="entry name" value="Immunoglobulins"/>
    <property type="match status" value="1"/>
</dbReference>
<name>A0A8C6J5V9_MELUD</name>
<reference evidence="1" key="2">
    <citation type="submission" date="2025-08" db="UniProtKB">
        <authorList>
            <consortium name="Ensembl"/>
        </authorList>
    </citation>
    <scope>IDENTIFICATION</scope>
</reference>
<dbReference type="Ensembl" id="ENSMUNT00000009325.2">
    <property type="protein sequence ID" value="ENSMUNP00000008065.2"/>
    <property type="gene ID" value="ENSMUNG00000006453.2"/>
</dbReference>
<reference evidence="1" key="1">
    <citation type="submission" date="2020-03" db="EMBL/GenBank/DDBJ databases">
        <title>Melopsittacus undulatus (budgerigar) genome, bMelUnd1, maternal haplotype with Z.</title>
        <authorList>
            <person name="Gedman G."/>
            <person name="Mountcastle J."/>
            <person name="Haase B."/>
            <person name="Formenti G."/>
            <person name="Wright T."/>
            <person name="Apodaca J."/>
            <person name="Pelan S."/>
            <person name="Chow W."/>
            <person name="Rhie A."/>
            <person name="Howe K."/>
            <person name="Fedrigo O."/>
            <person name="Jarvis E.D."/>
        </authorList>
    </citation>
    <scope>NUCLEOTIDE SEQUENCE [LARGE SCALE GENOMIC DNA]</scope>
</reference>
<protein>
    <submittedName>
        <fullName evidence="1">Uncharacterized protein</fullName>
    </submittedName>
</protein>
<evidence type="ECO:0000313" key="1">
    <source>
        <dbReference type="Ensembl" id="ENSMUNP00000008065.2"/>
    </source>
</evidence>
<dbReference type="InterPro" id="IPR013783">
    <property type="entry name" value="Ig-like_fold"/>
</dbReference>
<dbReference type="Proteomes" id="UP000694405">
    <property type="component" value="Chromosome 17"/>
</dbReference>
<evidence type="ECO:0000313" key="2">
    <source>
        <dbReference type="Proteomes" id="UP000694405"/>
    </source>
</evidence>